<accession>A0A5E4QSC3</accession>
<feature type="coiled-coil region" evidence="1">
    <location>
        <begin position="151"/>
        <end position="201"/>
    </location>
</feature>
<dbReference type="EMBL" id="FZQP02004756">
    <property type="protein sequence ID" value="VVD00466.1"/>
    <property type="molecule type" value="Genomic_DNA"/>
</dbReference>
<protein>
    <recommendedName>
        <fullName evidence="2">Endonuclease/exonuclease/phosphatase domain-containing protein</fullName>
    </recommendedName>
</protein>
<organism evidence="3 4">
    <name type="scientific">Leptidea sinapis</name>
    <dbReference type="NCBI Taxonomy" id="189913"/>
    <lineage>
        <taxon>Eukaryota</taxon>
        <taxon>Metazoa</taxon>
        <taxon>Ecdysozoa</taxon>
        <taxon>Arthropoda</taxon>
        <taxon>Hexapoda</taxon>
        <taxon>Insecta</taxon>
        <taxon>Pterygota</taxon>
        <taxon>Neoptera</taxon>
        <taxon>Endopterygota</taxon>
        <taxon>Lepidoptera</taxon>
        <taxon>Glossata</taxon>
        <taxon>Ditrysia</taxon>
        <taxon>Papilionoidea</taxon>
        <taxon>Pieridae</taxon>
        <taxon>Dismorphiinae</taxon>
        <taxon>Leptidea</taxon>
    </lineage>
</organism>
<dbReference type="AlphaFoldDB" id="A0A5E4QSC3"/>
<dbReference type="InterPro" id="IPR005135">
    <property type="entry name" value="Endo/exonuclease/phosphatase"/>
</dbReference>
<evidence type="ECO:0000259" key="2">
    <source>
        <dbReference type="Pfam" id="PF03372"/>
    </source>
</evidence>
<keyword evidence="1" id="KW-0175">Coiled coil</keyword>
<dbReference type="Proteomes" id="UP000324832">
    <property type="component" value="Unassembled WGS sequence"/>
</dbReference>
<sequence>MVRSVLSSTSVHSERALQRILVYRGTTIRTIRLGLCQRDVQTVLFDATYRYSKLNCPDCLNKIPKRGNTNTPVRNIDTTMDEVRQHVTIKCEGSKRTQKNTENENVTLRVKNPSARSTTTDTTAEFSIMEELKLHMSELFNSQMTGIKDAIINLTDTIKAQNSRIQQLEDRVSQLEKSTNLSVLDNKIQKLSIKIVEQEQTLLANDIDISGCPETVAHKIGISINEKDIVDVERVGPRRPEEKDKPYRPRPLIVRLTRCETRDALLTAARVRRGLNTEGLQLQGTSHSLYINERLSGYNRYLFQKARLLASELKFKYVWTRDGTDELLISLLKYEPDILALNETWINEGEEALVPSVTNYRFIHKARTGQRKGGGVGFFIRKGIVARIKQLPSTALEQLWLEVQLPGAIMAIGTAYRPESVSVRDAIDNISESINLMGHCNYSCLLGDLNINLLNEDLPQLL</sequence>
<dbReference type="SUPFAM" id="SSF56219">
    <property type="entry name" value="DNase I-like"/>
    <property type="match status" value="1"/>
</dbReference>
<reference evidence="3 4" key="1">
    <citation type="submission" date="2017-07" db="EMBL/GenBank/DDBJ databases">
        <authorList>
            <person name="Talla V."/>
            <person name="Backstrom N."/>
        </authorList>
    </citation>
    <scope>NUCLEOTIDE SEQUENCE [LARGE SCALE GENOMIC DNA]</scope>
</reference>
<dbReference type="Pfam" id="PF03372">
    <property type="entry name" value="Exo_endo_phos"/>
    <property type="match status" value="1"/>
</dbReference>
<evidence type="ECO:0000256" key="1">
    <source>
        <dbReference type="SAM" id="Coils"/>
    </source>
</evidence>
<feature type="domain" description="Endonuclease/exonuclease/phosphatase" evidence="2">
    <location>
        <begin position="327"/>
        <end position="451"/>
    </location>
</feature>
<keyword evidence="4" id="KW-1185">Reference proteome</keyword>
<evidence type="ECO:0000313" key="4">
    <source>
        <dbReference type="Proteomes" id="UP000324832"/>
    </source>
</evidence>
<gene>
    <name evidence="3" type="ORF">LSINAPIS_LOCUS11095</name>
</gene>
<proteinExistence type="predicted"/>
<evidence type="ECO:0000313" key="3">
    <source>
        <dbReference type="EMBL" id="VVD00466.1"/>
    </source>
</evidence>
<dbReference type="Gene3D" id="3.60.10.10">
    <property type="entry name" value="Endonuclease/exonuclease/phosphatase"/>
    <property type="match status" value="1"/>
</dbReference>
<name>A0A5E4QSC3_9NEOP</name>
<dbReference type="InterPro" id="IPR036691">
    <property type="entry name" value="Endo/exonu/phosph_ase_sf"/>
</dbReference>